<dbReference type="Pfam" id="PF06429">
    <property type="entry name" value="Flg_bbr_C"/>
    <property type="match status" value="1"/>
</dbReference>
<dbReference type="SUPFAM" id="SSF117143">
    <property type="entry name" value="Flagellar hook protein flgE"/>
    <property type="match status" value="1"/>
</dbReference>
<feature type="domain" description="Flagellar basal-body/hook protein C-terminal" evidence="3">
    <location>
        <begin position="248"/>
        <end position="292"/>
    </location>
</feature>
<dbReference type="InterPro" id="IPR010930">
    <property type="entry name" value="Flg_bb/hook_C_dom"/>
</dbReference>
<keyword evidence="5" id="KW-0282">Flagellum</keyword>
<keyword evidence="5" id="KW-0966">Cell projection</keyword>
<evidence type="ECO:0000259" key="2">
    <source>
        <dbReference type="Pfam" id="PF00460"/>
    </source>
</evidence>
<comment type="similarity">
    <text evidence="1">Belongs to the flagella basal body rod proteins family.</text>
</comment>
<evidence type="ECO:0000313" key="6">
    <source>
        <dbReference type="Proteomes" id="UP000481087"/>
    </source>
</evidence>
<reference evidence="5 6" key="1">
    <citation type="submission" date="2019-12" db="EMBL/GenBank/DDBJ databases">
        <title>Paenibacillus sp. nov. sp. isolated from soil.</title>
        <authorList>
            <person name="Kim J."/>
            <person name="Jeong S.E."/>
            <person name="Jung H.S."/>
            <person name="Jeon C.O."/>
        </authorList>
    </citation>
    <scope>NUCLEOTIDE SEQUENCE [LARGE SCALE GENOMIC DNA]</scope>
    <source>
        <strain evidence="5 6">5J-6</strain>
    </source>
</reference>
<feature type="domain" description="Flagellar basal body rod protein N-terminal" evidence="2">
    <location>
        <begin position="5"/>
        <end position="35"/>
    </location>
</feature>
<evidence type="ECO:0000259" key="4">
    <source>
        <dbReference type="Pfam" id="PF22692"/>
    </source>
</evidence>
<accession>A0A6L8UYJ1</accession>
<dbReference type="PROSITE" id="PS00588">
    <property type="entry name" value="FLAGELLA_BB_ROD"/>
    <property type="match status" value="1"/>
</dbReference>
<name>A0A6L8UYJ1_9BACL</name>
<keyword evidence="6" id="KW-1185">Reference proteome</keyword>
<dbReference type="Pfam" id="PF00460">
    <property type="entry name" value="Flg_bb_rod"/>
    <property type="match status" value="1"/>
</dbReference>
<feature type="domain" description="Flagellar hook protein FlgE/F/G-like D1" evidence="4">
    <location>
        <begin position="126"/>
        <end position="162"/>
    </location>
</feature>
<comment type="caution">
    <text evidence="5">The sequence shown here is derived from an EMBL/GenBank/DDBJ whole genome shotgun (WGS) entry which is preliminary data.</text>
</comment>
<dbReference type="InterPro" id="IPR019776">
    <property type="entry name" value="Flagellar_basal_body_rod_CS"/>
</dbReference>
<dbReference type="InterPro" id="IPR001444">
    <property type="entry name" value="Flag_bb_rod_N"/>
</dbReference>
<organism evidence="5 6">
    <name type="scientific">Paenibacillus silvestris</name>
    <dbReference type="NCBI Taxonomy" id="2606219"/>
    <lineage>
        <taxon>Bacteria</taxon>
        <taxon>Bacillati</taxon>
        <taxon>Bacillota</taxon>
        <taxon>Bacilli</taxon>
        <taxon>Bacillales</taxon>
        <taxon>Paenibacillaceae</taxon>
        <taxon>Paenibacillus</taxon>
    </lineage>
</organism>
<gene>
    <name evidence="5" type="ORF">GQF01_09465</name>
</gene>
<protein>
    <submittedName>
        <fullName evidence="5">Flagellar hook-basal body protein</fullName>
    </submittedName>
</protein>
<dbReference type="Pfam" id="PF22692">
    <property type="entry name" value="LlgE_F_G_D1"/>
    <property type="match status" value="1"/>
</dbReference>
<dbReference type="RefSeq" id="WP_161406583.1">
    <property type="nucleotide sequence ID" value="NZ_WTUZ01000012.1"/>
</dbReference>
<dbReference type="PANTHER" id="PTHR30435:SF19">
    <property type="entry name" value="FLAGELLAR BASAL-BODY ROD PROTEIN FLGG"/>
    <property type="match status" value="1"/>
</dbReference>
<evidence type="ECO:0000256" key="1">
    <source>
        <dbReference type="ARBA" id="ARBA00009677"/>
    </source>
</evidence>
<dbReference type="InterPro" id="IPR037925">
    <property type="entry name" value="FlgE/F/G-like"/>
</dbReference>
<sequence length="297" mass="31851">MLRGLYTAAAGMISEQRRHDTITNNIANINSPGFKQGNALSRSFPEMLISTIRGGQGASTAPLGKMSLGVFSEESISVHAQGDLQETQNPFDFALVSNIQVPGMAFDASGKYVNADGERTFQPQALFTVMNADGEPRYSLNGKFTVDPTGQLVNANGNQVLGRDGQPLLLVDGAGQPIRSFKVTDKGEFLDGNGQPLLNQAGQPVGLMLSRAEDPNLLLREGNGLLRINPGDEATVTQVAVGDQVEVRQGFIERSNVDSAQSMVDMMSALRAYEANQKVIQSYDKSMDKAANEVGRV</sequence>
<proteinExistence type="inferred from homology"/>
<evidence type="ECO:0000313" key="5">
    <source>
        <dbReference type="EMBL" id="MZQ82361.1"/>
    </source>
</evidence>
<dbReference type="PANTHER" id="PTHR30435">
    <property type="entry name" value="FLAGELLAR PROTEIN"/>
    <property type="match status" value="1"/>
</dbReference>
<dbReference type="AlphaFoldDB" id="A0A6L8UYJ1"/>
<dbReference type="InterPro" id="IPR053967">
    <property type="entry name" value="LlgE_F_G-like_D1"/>
</dbReference>
<dbReference type="GO" id="GO:0071978">
    <property type="term" value="P:bacterial-type flagellum-dependent swarming motility"/>
    <property type="evidence" value="ECO:0007669"/>
    <property type="project" value="TreeGrafter"/>
</dbReference>
<keyword evidence="5" id="KW-0969">Cilium</keyword>
<dbReference type="GO" id="GO:0009288">
    <property type="term" value="C:bacterial-type flagellum"/>
    <property type="evidence" value="ECO:0007669"/>
    <property type="project" value="TreeGrafter"/>
</dbReference>
<evidence type="ECO:0000259" key="3">
    <source>
        <dbReference type="Pfam" id="PF06429"/>
    </source>
</evidence>
<dbReference type="Proteomes" id="UP000481087">
    <property type="component" value="Unassembled WGS sequence"/>
</dbReference>
<dbReference type="EMBL" id="WTUZ01000012">
    <property type="protein sequence ID" value="MZQ82361.1"/>
    <property type="molecule type" value="Genomic_DNA"/>
</dbReference>